<dbReference type="InterPro" id="IPR006143">
    <property type="entry name" value="RND_pump_MFP"/>
</dbReference>
<reference evidence="6 7" key="1">
    <citation type="submission" date="2018-03" db="EMBL/GenBank/DDBJ databases">
        <title>Whole genome sequencing of Histamine producing bacteria.</title>
        <authorList>
            <person name="Butler K."/>
        </authorList>
    </citation>
    <scope>NUCLEOTIDE SEQUENCE [LARGE SCALE GENOMIC DNA]</scope>
    <source>
        <strain evidence="6 7">DSM 19138</strain>
    </source>
</reference>
<feature type="compositionally biased region" description="Basic and acidic residues" evidence="3">
    <location>
        <begin position="154"/>
        <end position="164"/>
    </location>
</feature>
<proteinExistence type="inferred from homology"/>
<dbReference type="Gene3D" id="2.40.30.170">
    <property type="match status" value="1"/>
</dbReference>
<name>A0A2T3NKS1_9GAMM</name>
<feature type="domain" description="CzcB-like barrel-sandwich hybrid" evidence="5">
    <location>
        <begin position="99"/>
        <end position="234"/>
    </location>
</feature>
<evidence type="ECO:0000256" key="1">
    <source>
        <dbReference type="ARBA" id="ARBA00009477"/>
    </source>
</evidence>
<feature type="region of interest" description="Disordered" evidence="3">
    <location>
        <begin position="154"/>
        <end position="176"/>
    </location>
</feature>
<dbReference type="OrthoDB" id="9781888at2"/>
<evidence type="ECO:0000313" key="7">
    <source>
        <dbReference type="Proteomes" id="UP000241346"/>
    </source>
</evidence>
<comment type="similarity">
    <text evidence="1">Belongs to the membrane fusion protein (MFP) (TC 8.A.1) family.</text>
</comment>
<dbReference type="InterPro" id="IPR058647">
    <property type="entry name" value="BSH_CzcB-like"/>
</dbReference>
<dbReference type="Proteomes" id="UP000241346">
    <property type="component" value="Unassembled WGS sequence"/>
</dbReference>
<accession>A0A2T3NKS1</accession>
<keyword evidence="2" id="KW-0175">Coiled coil</keyword>
<protein>
    <submittedName>
        <fullName evidence="6">Efflux transporter periplasmic adaptor subunit</fullName>
    </submittedName>
</protein>
<dbReference type="GO" id="GO:1990281">
    <property type="term" value="C:efflux pump complex"/>
    <property type="evidence" value="ECO:0007669"/>
    <property type="project" value="TreeGrafter"/>
</dbReference>
<dbReference type="SUPFAM" id="SSF111369">
    <property type="entry name" value="HlyD-like secretion proteins"/>
    <property type="match status" value="1"/>
</dbReference>
<dbReference type="Pfam" id="PF25973">
    <property type="entry name" value="BSH_CzcB"/>
    <property type="match status" value="1"/>
</dbReference>
<dbReference type="GO" id="GO:0015562">
    <property type="term" value="F:efflux transmembrane transporter activity"/>
    <property type="evidence" value="ECO:0007669"/>
    <property type="project" value="TreeGrafter"/>
</dbReference>
<dbReference type="NCBIfam" id="TIGR01730">
    <property type="entry name" value="RND_mfp"/>
    <property type="match status" value="1"/>
</dbReference>
<feature type="coiled-coil region" evidence="2">
    <location>
        <begin position="184"/>
        <end position="211"/>
    </location>
</feature>
<dbReference type="EMBL" id="PYMB01000001">
    <property type="protein sequence ID" value="PSW16063.1"/>
    <property type="molecule type" value="Genomic_DNA"/>
</dbReference>
<dbReference type="PANTHER" id="PTHR30469:SF12">
    <property type="entry name" value="MULTIDRUG RESISTANCE PROTEIN MDTA"/>
    <property type="match status" value="1"/>
</dbReference>
<dbReference type="PANTHER" id="PTHR30469">
    <property type="entry name" value="MULTIDRUG RESISTANCE PROTEIN MDTA"/>
    <property type="match status" value="1"/>
</dbReference>
<gene>
    <name evidence="6" type="ORF">C9J01_03375</name>
</gene>
<dbReference type="Gene3D" id="1.10.287.470">
    <property type="entry name" value="Helix hairpin bin"/>
    <property type="match status" value="1"/>
</dbReference>
<sequence>MKTTLKKSAITLTITLAAASSIFAVVAYNGSQMAQAAQATPAKATTKNEDIINWQAMDEKAMQQALSQVGVQLTQAASYQAQIIGYGEAKPRYELAFASEVSGRVEWLSDAFEVGATVKEGELLAKLDTTSYEQAVTQAKSDVASATQALLEEQRQGEQARSEWQRSGLTGAPNSPLVLREPQLASAQAKLANAQQALVKAEEDLANTEIRAPFDSVVVSRDIQPGSYLGIGTNLATLYSIDRFEIEIPLSEQQWANLPQHDDQDQWTATLTNSTGDVEWQASVERSYQYVTQQTRQRSIVLVVDKPLEQEQPLFPGTFVSATIQGDDVDNLWQLPASALSQQGEIWTVDAQGVLAKAPASPVFERQQHIYVEPTQAGDAVQVVLRPLSNFKVGMKVSPTLMQESNEAQAAQYAADKASASLTESGEG</sequence>
<dbReference type="AlphaFoldDB" id="A0A2T3NKS1"/>
<evidence type="ECO:0000259" key="5">
    <source>
        <dbReference type="Pfam" id="PF25973"/>
    </source>
</evidence>
<comment type="caution">
    <text evidence="6">The sequence shown here is derived from an EMBL/GenBank/DDBJ whole genome shotgun (WGS) entry which is preliminary data.</text>
</comment>
<evidence type="ECO:0000256" key="2">
    <source>
        <dbReference type="SAM" id="Coils"/>
    </source>
</evidence>
<organism evidence="6 7">
    <name type="scientific">Photobacterium rosenbergii</name>
    <dbReference type="NCBI Taxonomy" id="294936"/>
    <lineage>
        <taxon>Bacteria</taxon>
        <taxon>Pseudomonadati</taxon>
        <taxon>Pseudomonadota</taxon>
        <taxon>Gammaproteobacteria</taxon>
        <taxon>Vibrionales</taxon>
        <taxon>Vibrionaceae</taxon>
        <taxon>Photobacterium</taxon>
    </lineage>
</organism>
<evidence type="ECO:0000256" key="4">
    <source>
        <dbReference type="SAM" id="SignalP"/>
    </source>
</evidence>
<feature type="signal peptide" evidence="4">
    <location>
        <begin position="1"/>
        <end position="27"/>
    </location>
</feature>
<dbReference type="RefSeq" id="WP_107296685.1">
    <property type="nucleotide sequence ID" value="NZ_PYMB01000001.1"/>
</dbReference>
<evidence type="ECO:0000313" key="6">
    <source>
        <dbReference type="EMBL" id="PSW16063.1"/>
    </source>
</evidence>
<feature type="chain" id="PRO_5015784161" evidence="4">
    <location>
        <begin position="28"/>
        <end position="428"/>
    </location>
</feature>
<evidence type="ECO:0000256" key="3">
    <source>
        <dbReference type="SAM" id="MobiDB-lite"/>
    </source>
</evidence>
<keyword evidence="4" id="KW-0732">Signal</keyword>
<dbReference type="Gene3D" id="2.40.50.100">
    <property type="match status" value="1"/>
</dbReference>